<dbReference type="STRING" id="452084.AR438_06115"/>
<evidence type="ECO:0000313" key="4">
    <source>
        <dbReference type="Proteomes" id="UP000051682"/>
    </source>
</evidence>
<dbReference type="InterPro" id="IPR024311">
    <property type="entry name" value="Lipocalin-like"/>
</dbReference>
<keyword evidence="4" id="KW-1185">Reference proteome</keyword>
<feature type="chain" id="PRO_5006203696" description="Lipocalin-like domain-containing protein" evidence="1">
    <location>
        <begin position="22"/>
        <end position="157"/>
    </location>
</feature>
<comment type="caution">
    <text evidence="3">The sequence shown here is derived from an EMBL/GenBank/DDBJ whole genome shotgun (WGS) entry which is preliminary data.</text>
</comment>
<evidence type="ECO:0000259" key="2">
    <source>
        <dbReference type="Pfam" id="PF13648"/>
    </source>
</evidence>
<dbReference type="OrthoDB" id="1263404at2"/>
<name>A0A0Q3HU43_9FLAO</name>
<dbReference type="AlphaFoldDB" id="A0A0Q3HU43"/>
<sequence length="157" mass="17546">MKKLALLFAGLSLMVATTACNDDDETVQEFPIVGTWKPVAEVRTEVDINGVGVSDEITYTTCQKESTWVFSENATGKRTDKDEVGSPLACTTVNQRNFTYVYNKTDKSFEMKYQGSVVSDKGKVVDLNAETLNIKFEDTSNQNLYKATTRTFKRIAQ</sequence>
<organism evidence="3 4">
    <name type="scientific">Chryseobacterium aquaticum</name>
    <dbReference type="NCBI Taxonomy" id="452084"/>
    <lineage>
        <taxon>Bacteria</taxon>
        <taxon>Pseudomonadati</taxon>
        <taxon>Bacteroidota</taxon>
        <taxon>Flavobacteriia</taxon>
        <taxon>Flavobacteriales</taxon>
        <taxon>Weeksellaceae</taxon>
        <taxon>Chryseobacterium group</taxon>
        <taxon>Chryseobacterium</taxon>
    </lineage>
</organism>
<feature type="domain" description="Lipocalin-like" evidence="2">
    <location>
        <begin position="32"/>
        <end position="134"/>
    </location>
</feature>
<dbReference type="RefSeq" id="WP_056013179.1">
    <property type="nucleotide sequence ID" value="NZ_LLYZ01000004.1"/>
</dbReference>
<dbReference type="Proteomes" id="UP000051682">
    <property type="component" value="Unassembled WGS sequence"/>
</dbReference>
<gene>
    <name evidence="3" type="ORF">AR438_06115</name>
</gene>
<evidence type="ECO:0000313" key="3">
    <source>
        <dbReference type="EMBL" id="KQK26344.1"/>
    </source>
</evidence>
<accession>A0A0Q3HU43</accession>
<dbReference type="Pfam" id="PF13648">
    <property type="entry name" value="Lipocalin_4"/>
    <property type="match status" value="1"/>
</dbReference>
<protein>
    <recommendedName>
        <fullName evidence="2">Lipocalin-like domain-containing protein</fullName>
    </recommendedName>
</protein>
<dbReference type="PROSITE" id="PS51257">
    <property type="entry name" value="PROKAR_LIPOPROTEIN"/>
    <property type="match status" value="1"/>
</dbReference>
<keyword evidence="1" id="KW-0732">Signal</keyword>
<reference evidence="3 4" key="1">
    <citation type="submission" date="2015-10" db="EMBL/GenBank/DDBJ databases">
        <title>Chryseobacterium aquaticum genome.</title>
        <authorList>
            <person name="Newman J.D."/>
            <person name="Ferguson M.B."/>
            <person name="Miller J.R."/>
        </authorList>
    </citation>
    <scope>NUCLEOTIDE SEQUENCE [LARGE SCALE GENOMIC DNA]</scope>
    <source>
        <strain evidence="3 4">KCTC 12483</strain>
    </source>
</reference>
<evidence type="ECO:0000256" key="1">
    <source>
        <dbReference type="SAM" id="SignalP"/>
    </source>
</evidence>
<feature type="signal peptide" evidence="1">
    <location>
        <begin position="1"/>
        <end position="21"/>
    </location>
</feature>
<proteinExistence type="predicted"/>
<dbReference type="EMBL" id="LLYZ01000004">
    <property type="protein sequence ID" value="KQK26344.1"/>
    <property type="molecule type" value="Genomic_DNA"/>
</dbReference>